<dbReference type="AlphaFoldDB" id="A0A8J4F5Z3"/>
<dbReference type="EMBL" id="BNCO01000044">
    <property type="protein sequence ID" value="GIL61269.1"/>
    <property type="molecule type" value="Genomic_DNA"/>
</dbReference>
<sequence length="607" mass="65747">MMPLSRLQGIPSHRNASCVGRTAAIFCPPSRVPLHGGASLDRLLSVQLSAPTCTVAVKSSRRRAATMAARAAAADEGFAVDDNGNGSVVAPGAAEGRRVVIIGGGWAGFGAAKHLSEQGYDVTLLEASPNPGGLSSGWRTASGRAVEAGMKGFWYQYKNTFKLLEELQLPSWPLTDFTTSGFWNPRGLVTEAPVFSKKPRLPTLVGQFVYTFPLYWALPLEDRLTMLPFLATLADYVSSEERFEQYDKMSAYELFRRCGVSTRCYNEFLRPTLLVGLFAPPEDLSAAAVLETLYFYALAHQNDFDVCWPRGSIAELIFQPMVEKIRMAGGRVLGNRLVTGLTLDDATGEVSSVEAVDRSTGEIASYPTDAAVFAVGISGMQKLVSANPALAKQPDFRSIMELRSLDVIATRIWFDRRVATRYPANVLSGFETTAGATFFNLNDLQDEYRNEPGTVISADFYHANSLLPLSDQEIVDRVVSHVTTCEPGFKGAKVTDSIVLRFPKAVTHFSPGSYQHRPFQATTIPNVFMAGDWVKGVPHGANGLSQERAYVTGLSAANLVISRLGGNGQPAQILDVEPDEPHIAAARAAVRGLREVVAAAGLRSPFL</sequence>
<dbReference type="Gene3D" id="3.50.50.60">
    <property type="entry name" value="FAD/NAD(P)-binding domain"/>
    <property type="match status" value="1"/>
</dbReference>
<dbReference type="PANTHER" id="PTHR42923">
    <property type="entry name" value="PROTOPORPHYRINOGEN OXIDASE"/>
    <property type="match status" value="1"/>
</dbReference>
<organism evidence="2 3">
    <name type="scientific">Volvox africanus</name>
    <dbReference type="NCBI Taxonomy" id="51714"/>
    <lineage>
        <taxon>Eukaryota</taxon>
        <taxon>Viridiplantae</taxon>
        <taxon>Chlorophyta</taxon>
        <taxon>core chlorophytes</taxon>
        <taxon>Chlorophyceae</taxon>
        <taxon>CS clade</taxon>
        <taxon>Chlamydomonadales</taxon>
        <taxon>Volvocaceae</taxon>
        <taxon>Volvox</taxon>
    </lineage>
</organism>
<dbReference type="InterPro" id="IPR050464">
    <property type="entry name" value="Zeta_carotene_desat/Oxidored"/>
</dbReference>
<evidence type="ECO:0000259" key="1">
    <source>
        <dbReference type="Pfam" id="PF01593"/>
    </source>
</evidence>
<keyword evidence="3" id="KW-1185">Reference proteome</keyword>
<dbReference type="InterPro" id="IPR036188">
    <property type="entry name" value="FAD/NAD-bd_sf"/>
</dbReference>
<evidence type="ECO:0000313" key="2">
    <source>
        <dbReference type="EMBL" id="GIL61269.1"/>
    </source>
</evidence>
<dbReference type="InterPro" id="IPR002937">
    <property type="entry name" value="Amino_oxidase"/>
</dbReference>
<dbReference type="PRINTS" id="PR00419">
    <property type="entry name" value="ADXRDTASE"/>
</dbReference>
<feature type="domain" description="Amine oxidase" evidence="1">
    <location>
        <begin position="107"/>
        <end position="561"/>
    </location>
</feature>
<evidence type="ECO:0000313" key="3">
    <source>
        <dbReference type="Proteomes" id="UP000747399"/>
    </source>
</evidence>
<dbReference type="FunFam" id="3.50.50.60:FF:000395">
    <property type="entry name" value="Predicted protein"/>
    <property type="match status" value="1"/>
</dbReference>
<dbReference type="Pfam" id="PF01593">
    <property type="entry name" value="Amino_oxidase"/>
    <property type="match status" value="1"/>
</dbReference>
<name>A0A8J4F5Z3_9CHLO</name>
<proteinExistence type="predicted"/>
<reference evidence="2" key="1">
    <citation type="journal article" date="2021" name="Proc. Natl. Acad. Sci. U.S.A.">
        <title>Three genomes in the algal genus Volvox reveal the fate of a haploid sex-determining region after a transition to homothallism.</title>
        <authorList>
            <person name="Yamamoto K."/>
            <person name="Hamaji T."/>
            <person name="Kawai-Toyooka H."/>
            <person name="Matsuzaki R."/>
            <person name="Takahashi F."/>
            <person name="Nishimura Y."/>
            <person name="Kawachi M."/>
            <person name="Noguchi H."/>
            <person name="Minakuchi Y."/>
            <person name="Umen J.G."/>
            <person name="Toyoda A."/>
            <person name="Nozaki H."/>
        </authorList>
    </citation>
    <scope>NUCLEOTIDE SEQUENCE</scope>
    <source>
        <strain evidence="2">NIES-3780</strain>
    </source>
</reference>
<protein>
    <recommendedName>
        <fullName evidence="1">Amine oxidase domain-containing protein</fullName>
    </recommendedName>
</protein>
<accession>A0A8J4F5Z3</accession>
<dbReference type="Proteomes" id="UP000747399">
    <property type="component" value="Unassembled WGS sequence"/>
</dbReference>
<comment type="caution">
    <text evidence="2">The sequence shown here is derived from an EMBL/GenBank/DDBJ whole genome shotgun (WGS) entry which is preliminary data.</text>
</comment>
<dbReference type="GO" id="GO:0016491">
    <property type="term" value="F:oxidoreductase activity"/>
    <property type="evidence" value="ECO:0007669"/>
    <property type="project" value="InterPro"/>
</dbReference>
<dbReference type="SUPFAM" id="SSF51905">
    <property type="entry name" value="FAD/NAD(P)-binding domain"/>
    <property type="match status" value="1"/>
</dbReference>
<dbReference type="PANTHER" id="PTHR42923:SF46">
    <property type="entry name" value="AMINE OXIDASE"/>
    <property type="match status" value="1"/>
</dbReference>
<gene>
    <name evidence="2" type="ORF">Vafri_15668</name>
</gene>